<dbReference type="SUPFAM" id="SSF56300">
    <property type="entry name" value="Metallo-dependent phosphatases"/>
    <property type="match status" value="1"/>
</dbReference>
<name>A0A087BD87_9BIFI</name>
<feature type="domain" description="Calcineurin-like phosphoesterase" evidence="2">
    <location>
        <begin position="72"/>
        <end position="240"/>
    </location>
</feature>
<evidence type="ECO:0000256" key="1">
    <source>
        <dbReference type="ARBA" id="ARBA00008950"/>
    </source>
</evidence>
<comment type="caution">
    <text evidence="3">The sequence shown here is derived from an EMBL/GenBank/DDBJ whole genome shotgun (WGS) entry which is preliminary data.</text>
</comment>
<accession>A0A087BD87</accession>
<dbReference type="eggNOG" id="COG4186">
    <property type="taxonomic scope" value="Bacteria"/>
</dbReference>
<comment type="similarity">
    <text evidence="1">Belongs to the metallophosphoesterase superfamily. YfcE family.</text>
</comment>
<keyword evidence="4" id="KW-1185">Reference proteome</keyword>
<gene>
    <name evidence="3" type="ORF">BMERY_0474</name>
</gene>
<dbReference type="Pfam" id="PF12850">
    <property type="entry name" value="Metallophos_2"/>
    <property type="match status" value="1"/>
</dbReference>
<dbReference type="RefSeq" id="WP_234945719.1">
    <property type="nucleotide sequence ID" value="NZ_CAMGZS010000015.1"/>
</dbReference>
<evidence type="ECO:0000259" key="2">
    <source>
        <dbReference type="Pfam" id="PF12850"/>
    </source>
</evidence>
<dbReference type="Gene3D" id="3.60.21.10">
    <property type="match status" value="1"/>
</dbReference>
<proteinExistence type="inferred from homology"/>
<dbReference type="Proteomes" id="UP000029060">
    <property type="component" value="Unassembled WGS sequence"/>
</dbReference>
<dbReference type="InterPro" id="IPR024654">
    <property type="entry name" value="Calcineurin-like_PHP_lpxH"/>
</dbReference>
<reference evidence="3 4" key="1">
    <citation type="submission" date="2014-03" db="EMBL/GenBank/DDBJ databases">
        <title>Genomics of Bifidobacteria.</title>
        <authorList>
            <person name="Ventura M."/>
            <person name="Milani C."/>
            <person name="Lugli G.A."/>
        </authorList>
    </citation>
    <scope>NUCLEOTIDE SEQUENCE [LARGE SCALE GENOMIC DNA]</scope>
    <source>
        <strain evidence="3 4">LMG 11341</strain>
    </source>
</reference>
<dbReference type="AlphaFoldDB" id="A0A087BD87"/>
<dbReference type="InterPro" id="IPR029052">
    <property type="entry name" value="Metallo-depent_PP-like"/>
</dbReference>
<sequence>MASDVARYDWGMRYFTSDTHFGHPLVSVLRGYLNNGRLRAEYAQIRAEQGDEKAHEWIKSYVKENQTSFKAISDVEAHENAAIEGINATVGRDDELWLLGDISFRCTVAHTLDCLRRINCRHLHMIIGNHDRNFRLRFNDALYEDVFETIDDYREIGMELPVLGDADGSAAVQNTVQNTVQNVGLSHFPRLAAMIDGHGVWPDDLAKFADDAPTTESWLIYGHTHQPTPDGTDSLCVNIGMDAWDMKPVSETQIVEWLTAANRKAAQTN</sequence>
<evidence type="ECO:0000313" key="3">
    <source>
        <dbReference type="EMBL" id="KFI68987.1"/>
    </source>
</evidence>
<dbReference type="EMBL" id="JGZC01000010">
    <property type="protein sequence ID" value="KFI68987.1"/>
    <property type="molecule type" value="Genomic_DNA"/>
</dbReference>
<organism evidence="3 4">
    <name type="scientific">Bifidobacterium merycicum</name>
    <dbReference type="NCBI Taxonomy" id="78345"/>
    <lineage>
        <taxon>Bacteria</taxon>
        <taxon>Bacillati</taxon>
        <taxon>Actinomycetota</taxon>
        <taxon>Actinomycetes</taxon>
        <taxon>Bifidobacteriales</taxon>
        <taxon>Bifidobacteriaceae</taxon>
        <taxon>Bifidobacterium</taxon>
    </lineage>
</organism>
<evidence type="ECO:0000313" key="4">
    <source>
        <dbReference type="Proteomes" id="UP000029060"/>
    </source>
</evidence>
<protein>
    <submittedName>
        <fullName evidence="3">Ser/Thr protein phosphatase family protein</fullName>
    </submittedName>
</protein>